<accession>A0A1Q9DVM6</accession>
<feature type="domain" description="GAIN-B" evidence="8">
    <location>
        <begin position="49"/>
        <end position="212"/>
    </location>
</feature>
<feature type="transmembrane region" description="Helical" evidence="7">
    <location>
        <begin position="571"/>
        <end position="595"/>
    </location>
</feature>
<dbReference type="Proteomes" id="UP000186817">
    <property type="component" value="Unassembled WGS sequence"/>
</dbReference>
<gene>
    <name evidence="9" type="ORF">AK812_SmicGene18230</name>
</gene>
<organism evidence="9 10">
    <name type="scientific">Symbiodinium microadriaticum</name>
    <name type="common">Dinoflagellate</name>
    <name type="synonym">Zooxanthella microadriatica</name>
    <dbReference type="NCBI Taxonomy" id="2951"/>
    <lineage>
        <taxon>Eukaryota</taxon>
        <taxon>Sar</taxon>
        <taxon>Alveolata</taxon>
        <taxon>Dinophyceae</taxon>
        <taxon>Suessiales</taxon>
        <taxon>Symbiodiniaceae</taxon>
        <taxon>Symbiodinium</taxon>
    </lineage>
</organism>
<feature type="transmembrane region" description="Helical" evidence="7">
    <location>
        <begin position="516"/>
        <end position="543"/>
    </location>
</feature>
<feature type="region of interest" description="Disordered" evidence="6">
    <location>
        <begin position="379"/>
        <end position="400"/>
    </location>
</feature>
<dbReference type="InterPro" id="IPR046338">
    <property type="entry name" value="GAIN_dom_sf"/>
</dbReference>
<feature type="compositionally biased region" description="Low complexity" evidence="6">
    <location>
        <begin position="379"/>
        <end position="388"/>
    </location>
</feature>
<evidence type="ECO:0000313" key="10">
    <source>
        <dbReference type="Proteomes" id="UP000186817"/>
    </source>
</evidence>
<feature type="compositionally biased region" description="Acidic residues" evidence="6">
    <location>
        <begin position="650"/>
        <end position="665"/>
    </location>
</feature>
<keyword evidence="10" id="KW-1185">Reference proteome</keyword>
<feature type="transmembrane region" description="Helical" evidence="7">
    <location>
        <begin position="615"/>
        <end position="636"/>
    </location>
</feature>
<dbReference type="EMBL" id="LSRX01000370">
    <property type="protein sequence ID" value="OLP99222.1"/>
    <property type="molecule type" value="Genomic_DNA"/>
</dbReference>
<evidence type="ECO:0000256" key="5">
    <source>
        <dbReference type="ARBA" id="ARBA00023157"/>
    </source>
</evidence>
<reference evidence="9 10" key="1">
    <citation type="submission" date="2016-02" db="EMBL/GenBank/DDBJ databases">
        <title>Genome analysis of coral dinoflagellate symbionts highlights evolutionary adaptations to a symbiotic lifestyle.</title>
        <authorList>
            <person name="Aranda M."/>
            <person name="Li Y."/>
            <person name="Liew Y.J."/>
            <person name="Baumgarten S."/>
            <person name="Simakov O."/>
            <person name="Wilson M."/>
            <person name="Piel J."/>
            <person name="Ashoor H."/>
            <person name="Bougouffa S."/>
            <person name="Bajic V.B."/>
            <person name="Ryu T."/>
            <person name="Ravasi T."/>
            <person name="Bayer T."/>
            <person name="Micklem G."/>
            <person name="Kim H."/>
            <person name="Bhak J."/>
            <person name="Lajeunesse T.C."/>
            <person name="Voolstra C.R."/>
        </authorList>
    </citation>
    <scope>NUCLEOTIDE SEQUENCE [LARGE SCALE GENOMIC DNA]</scope>
    <source>
        <strain evidence="9 10">CCMP2467</strain>
    </source>
</reference>
<evidence type="ECO:0000256" key="1">
    <source>
        <dbReference type="ARBA" id="ARBA00004370"/>
    </source>
</evidence>
<dbReference type="PROSITE" id="PS50221">
    <property type="entry name" value="GAIN_B"/>
    <property type="match status" value="1"/>
</dbReference>
<feature type="compositionally biased region" description="Basic and acidic residues" evidence="6">
    <location>
        <begin position="389"/>
        <end position="398"/>
    </location>
</feature>
<evidence type="ECO:0000256" key="2">
    <source>
        <dbReference type="ARBA" id="ARBA00022692"/>
    </source>
</evidence>
<sequence>MIRPLRGWNNREAAVGQSLQLLSSLLENSNATDGVLAEVSVATDAGVLKVVALSATTVPPESNVSVGGEDGTSVTVPGTVLQQAAAAAGSGLVLLSVTSLSENVTDKIGSDDARLGRRLATAASTLRGQSVSLNFRDAEGNRIEVKNLQTPMEIVLAVDNENATCAYYDEATFSWSEEGLETVMDGIPGQITCRTTHLSIFGGVLQFVLSNVIATLKCSTAAQLLSAEALAMLGTSAWLSYGPSVVIFVSLAVFAMVFGCALRMDRRANQAIPWEKKEPVLLRKRTTVAQLIEELPPEEPKTCWESIKSFIGAAVDWTLWFIGLLFGYENLAEVVKEFLPNAPVSTVNRCITTIHAHKTGTSRDSIDGVKKLSKTFSRSMSMTSAMSSNEDKSPDMQRRRPSLREFGSSVITTVDSGLKSAHSTGLLPYEEMKKHGTQAVESFLSSTWVKRILLLFPALHPWLETVRFSLFNSHAVRTALIITKLTSAAAVGALFFSSSSTTPDSDPDCQPPTDLLASMVQTATVGIISALLGDLVIFALFILQSRSAVDKNEWNPREKTKILMKWRCKSFVFWSVWSCHAGFSIIYVLLFLANVSLQDAIKWLESCCVSLVQDLILVPLAVALILATLASFAICCSRKVQHKIENDWLADEESEQDDNEDELEDEASKGRWIEPGDVQEVEVASESLVSVTLADDPEELHSVELGNSQVTLEEPRGAVVFPPKECWTKGLQIASTEATRPCGDGDIEAKLRALSDTLPRRSAIHAAWHPSFDLERLDGAGSEETASADSPGTQEDLSLVDGMDPVILRADADLVALWKPPNWTGVAMLLIRTVSVSSEGATKGENPTTELAYQIRTIRLRDDCKLWQLSARLDLIAGWW</sequence>
<comment type="caution">
    <text evidence="9">The sequence shown here is derived from an EMBL/GenBank/DDBJ whole genome shotgun (WGS) entry which is preliminary data.</text>
</comment>
<evidence type="ECO:0000256" key="3">
    <source>
        <dbReference type="ARBA" id="ARBA00022989"/>
    </source>
</evidence>
<keyword evidence="2 7" id="KW-0812">Transmembrane</keyword>
<evidence type="ECO:0000256" key="4">
    <source>
        <dbReference type="ARBA" id="ARBA00023136"/>
    </source>
</evidence>
<dbReference type="Gene3D" id="2.60.220.50">
    <property type="match status" value="1"/>
</dbReference>
<name>A0A1Q9DVM6_SYMMI</name>
<proteinExistence type="predicted"/>
<feature type="transmembrane region" description="Helical" evidence="7">
    <location>
        <begin position="475"/>
        <end position="496"/>
    </location>
</feature>
<protein>
    <recommendedName>
        <fullName evidence="8">GAIN-B domain-containing protein</fullName>
    </recommendedName>
</protein>
<dbReference type="GO" id="GO:0016020">
    <property type="term" value="C:membrane"/>
    <property type="evidence" value="ECO:0007669"/>
    <property type="project" value="UniProtKB-SubCell"/>
</dbReference>
<keyword evidence="4 7" id="KW-0472">Membrane</keyword>
<dbReference type="OrthoDB" id="428594at2759"/>
<feature type="transmembrane region" description="Helical" evidence="7">
    <location>
        <begin position="238"/>
        <end position="262"/>
    </location>
</feature>
<evidence type="ECO:0000313" key="9">
    <source>
        <dbReference type="EMBL" id="OLP99222.1"/>
    </source>
</evidence>
<keyword evidence="3 7" id="KW-1133">Transmembrane helix</keyword>
<evidence type="ECO:0000259" key="8">
    <source>
        <dbReference type="PROSITE" id="PS50221"/>
    </source>
</evidence>
<dbReference type="AlphaFoldDB" id="A0A1Q9DVM6"/>
<dbReference type="OMA" id="TIVISCR"/>
<comment type="subcellular location">
    <subcellularLocation>
        <location evidence="1">Membrane</location>
    </subcellularLocation>
</comment>
<feature type="region of interest" description="Disordered" evidence="6">
    <location>
        <begin position="650"/>
        <end position="670"/>
    </location>
</feature>
<evidence type="ECO:0000256" key="6">
    <source>
        <dbReference type="SAM" id="MobiDB-lite"/>
    </source>
</evidence>
<evidence type="ECO:0000256" key="7">
    <source>
        <dbReference type="SAM" id="Phobius"/>
    </source>
</evidence>
<dbReference type="InterPro" id="IPR057244">
    <property type="entry name" value="GAIN_B"/>
</dbReference>
<keyword evidence="5" id="KW-1015">Disulfide bond</keyword>